<dbReference type="InterPro" id="IPR013656">
    <property type="entry name" value="PAS_4"/>
</dbReference>
<dbReference type="Gene3D" id="3.30.450.20">
    <property type="entry name" value="PAS domain"/>
    <property type="match status" value="3"/>
</dbReference>
<dbReference type="GO" id="GO:0003824">
    <property type="term" value="F:catalytic activity"/>
    <property type="evidence" value="ECO:0007669"/>
    <property type="project" value="UniProtKB-ARBA"/>
</dbReference>
<sequence length="630" mass="69362">MDRLIQRQSQTQSLRAIAGWIVLGNLLLASVLVVAALFDLDSSRVAHTDKARETADNLAHSLSIELAAEFKLVDNALTTVAQRYRRIEGRPEAEAELKQVLLEQERLIPFVRAVRVTDARGRVVLGLPEGMDSYSIAGRDYFLEASQASQTVVSEPLFSRVFNDWCVIVARRLDGADGRLHGVIYAVMSQDHFKQQFSRLAIGDQGAISLRSDSMRLVARYSASDPAGSAGLGAQDVSAALREHIADNAQAGWYVAPTAVDKVERLTTYRRLPGYPFTVLTGVSSQTYLAAWRADAQRLWAFTALLLGLIAFGSVFLYRQHRRQYKVAAYARRLAVEQNLLLDNDMVGMVRVRDRRVIWANRAVGRLLGRGEETLIGESTRVVYLDDEAFDEVGRLAYAALQGDGRFRTQIQMRTADGRDLWVDLSGAAVNESESVWMMVDVDKLKRSEALAQHLALHDPLTGLANRRLFEEHLSLGLAHAQRTGHGLALCYMDLDGFKPINDSHGHEAGDEVLKEVGSRLRRELRANDSVARLGGDEFAWLLTGVNDEARALALLERCEEVIQRPIPLSSGAVVQVACSIGLAFSGRHGSSSEDLLAAADDAMYRAKRSGRGHVRVAGGLEPVDPARAA</sequence>
<dbReference type="PROSITE" id="PS50887">
    <property type="entry name" value="GGDEF"/>
    <property type="match status" value="1"/>
</dbReference>
<dbReference type="NCBIfam" id="TIGR00254">
    <property type="entry name" value="GGDEF"/>
    <property type="match status" value="1"/>
</dbReference>
<evidence type="ECO:0000259" key="2">
    <source>
        <dbReference type="PROSITE" id="PS50887"/>
    </source>
</evidence>
<dbReference type="InterPro" id="IPR029787">
    <property type="entry name" value="Nucleotide_cyclase"/>
</dbReference>
<keyword evidence="1" id="KW-0472">Membrane</keyword>
<protein>
    <submittedName>
        <fullName evidence="3">GGDEF domain-containing protein</fullName>
    </submittedName>
</protein>
<dbReference type="SMART" id="SM00267">
    <property type="entry name" value="GGDEF"/>
    <property type="match status" value="1"/>
</dbReference>
<accession>A0A2W5FZP3</accession>
<organism evidence="3 4">
    <name type="scientific">Roseateles depolymerans</name>
    <dbReference type="NCBI Taxonomy" id="76731"/>
    <lineage>
        <taxon>Bacteria</taxon>
        <taxon>Pseudomonadati</taxon>
        <taxon>Pseudomonadota</taxon>
        <taxon>Betaproteobacteria</taxon>
        <taxon>Burkholderiales</taxon>
        <taxon>Sphaerotilaceae</taxon>
        <taxon>Roseateles</taxon>
    </lineage>
</organism>
<dbReference type="PANTHER" id="PTHR46663:SF2">
    <property type="entry name" value="GGDEF DOMAIN-CONTAINING PROTEIN"/>
    <property type="match status" value="1"/>
</dbReference>
<dbReference type="FunFam" id="3.30.70.270:FF:000001">
    <property type="entry name" value="Diguanylate cyclase domain protein"/>
    <property type="match status" value="1"/>
</dbReference>
<evidence type="ECO:0000256" key="1">
    <source>
        <dbReference type="SAM" id="Phobius"/>
    </source>
</evidence>
<feature type="domain" description="GGDEF" evidence="2">
    <location>
        <begin position="486"/>
        <end position="620"/>
    </location>
</feature>
<dbReference type="InterPro" id="IPR043128">
    <property type="entry name" value="Rev_trsase/Diguanyl_cyclase"/>
</dbReference>
<dbReference type="CDD" id="cd12914">
    <property type="entry name" value="PDC1_DGC_like"/>
    <property type="match status" value="1"/>
</dbReference>
<feature type="transmembrane region" description="Helical" evidence="1">
    <location>
        <begin position="20"/>
        <end position="38"/>
    </location>
</feature>
<dbReference type="InterPro" id="IPR000014">
    <property type="entry name" value="PAS"/>
</dbReference>
<dbReference type="Pfam" id="PF08448">
    <property type="entry name" value="PAS_4"/>
    <property type="match status" value="1"/>
</dbReference>
<dbReference type="InterPro" id="IPR052163">
    <property type="entry name" value="DGC-Regulatory_Protein"/>
</dbReference>
<dbReference type="PANTHER" id="PTHR46663">
    <property type="entry name" value="DIGUANYLATE CYCLASE DGCT-RELATED"/>
    <property type="match status" value="1"/>
</dbReference>
<reference evidence="3 4" key="1">
    <citation type="submission" date="2017-08" db="EMBL/GenBank/DDBJ databases">
        <title>Infants hospitalized years apart are colonized by the same room-sourced microbial strains.</title>
        <authorList>
            <person name="Brooks B."/>
            <person name="Olm M.R."/>
            <person name="Firek B.A."/>
            <person name="Baker R."/>
            <person name="Thomas B.C."/>
            <person name="Morowitz M.J."/>
            <person name="Banfield J.F."/>
        </authorList>
    </citation>
    <scope>NUCLEOTIDE SEQUENCE [LARGE SCALE GENOMIC DNA]</scope>
    <source>
        <strain evidence="3">S2_012_000_R2_81</strain>
    </source>
</reference>
<dbReference type="AlphaFoldDB" id="A0A2W5FZP3"/>
<dbReference type="EMBL" id="QFOD01000003">
    <property type="protein sequence ID" value="PZP35119.1"/>
    <property type="molecule type" value="Genomic_DNA"/>
</dbReference>
<dbReference type="SUPFAM" id="SSF55785">
    <property type="entry name" value="PYP-like sensor domain (PAS domain)"/>
    <property type="match status" value="1"/>
</dbReference>
<evidence type="ECO:0000313" key="4">
    <source>
        <dbReference type="Proteomes" id="UP000249633"/>
    </source>
</evidence>
<gene>
    <name evidence="3" type="ORF">DI603_04365</name>
</gene>
<evidence type="ECO:0000313" key="3">
    <source>
        <dbReference type="EMBL" id="PZP35119.1"/>
    </source>
</evidence>
<proteinExistence type="predicted"/>
<dbReference type="InterPro" id="IPR035965">
    <property type="entry name" value="PAS-like_dom_sf"/>
</dbReference>
<comment type="caution">
    <text evidence="3">The sequence shown here is derived from an EMBL/GenBank/DDBJ whole genome shotgun (WGS) entry which is preliminary data.</text>
</comment>
<keyword evidence="1" id="KW-0812">Transmembrane</keyword>
<dbReference type="CDD" id="cd12915">
    <property type="entry name" value="PDC2_DGC_like"/>
    <property type="match status" value="1"/>
</dbReference>
<dbReference type="Gene3D" id="3.30.70.270">
    <property type="match status" value="1"/>
</dbReference>
<dbReference type="Pfam" id="PF00990">
    <property type="entry name" value="GGDEF"/>
    <property type="match status" value="1"/>
</dbReference>
<dbReference type="CDD" id="cd01949">
    <property type="entry name" value="GGDEF"/>
    <property type="match status" value="1"/>
</dbReference>
<dbReference type="SUPFAM" id="SSF55073">
    <property type="entry name" value="Nucleotide cyclase"/>
    <property type="match status" value="1"/>
</dbReference>
<dbReference type="NCBIfam" id="TIGR00229">
    <property type="entry name" value="sensory_box"/>
    <property type="match status" value="1"/>
</dbReference>
<keyword evidence="1" id="KW-1133">Transmembrane helix</keyword>
<dbReference type="Proteomes" id="UP000249633">
    <property type="component" value="Unassembled WGS sequence"/>
</dbReference>
<feature type="transmembrane region" description="Helical" evidence="1">
    <location>
        <begin position="299"/>
        <end position="318"/>
    </location>
</feature>
<name>A0A2W5FZP3_9BURK</name>
<dbReference type="CDD" id="cd00130">
    <property type="entry name" value="PAS"/>
    <property type="match status" value="1"/>
</dbReference>
<dbReference type="InterPro" id="IPR000160">
    <property type="entry name" value="GGDEF_dom"/>
</dbReference>